<protein>
    <recommendedName>
        <fullName evidence="3">Nucleotidyltransferase family protein</fullName>
    </recommendedName>
</protein>
<organism evidence="1 2">
    <name type="scientific">Rubripirellula obstinata</name>
    <dbReference type="NCBI Taxonomy" id="406547"/>
    <lineage>
        <taxon>Bacteria</taxon>
        <taxon>Pseudomonadati</taxon>
        <taxon>Planctomycetota</taxon>
        <taxon>Planctomycetia</taxon>
        <taxon>Pirellulales</taxon>
        <taxon>Pirellulaceae</taxon>
        <taxon>Rubripirellula</taxon>
    </lineage>
</organism>
<proteinExistence type="predicted"/>
<evidence type="ECO:0000313" key="1">
    <source>
        <dbReference type="EMBL" id="KAA1260351.1"/>
    </source>
</evidence>
<sequence>MSDLSALAIVDHLLAHQIPLVVIGGHAVNVHGFARATEDVDIVFLRTSESESRLADALSEVNSYWIGNEIDPATGIEKIHSVTADYIRKSRLMMLGTDLGFLDLFDFIPSLPDEPTDNFFATAIERNGRPFASLGWIRRMKSAANRPIDRIDLENLPADRDG</sequence>
<dbReference type="Proteomes" id="UP000322699">
    <property type="component" value="Unassembled WGS sequence"/>
</dbReference>
<reference evidence="1 2" key="1">
    <citation type="submission" date="2019-08" db="EMBL/GenBank/DDBJ databases">
        <title>Deep-cultivation of Planctomycetes and their phenomic and genomic characterization uncovers novel biology.</title>
        <authorList>
            <person name="Wiegand S."/>
            <person name="Jogler M."/>
            <person name="Boedeker C."/>
            <person name="Pinto D."/>
            <person name="Vollmers J."/>
            <person name="Rivas-Marin E."/>
            <person name="Kohn T."/>
            <person name="Peeters S.H."/>
            <person name="Heuer A."/>
            <person name="Rast P."/>
            <person name="Oberbeckmann S."/>
            <person name="Bunk B."/>
            <person name="Jeske O."/>
            <person name="Meyerdierks A."/>
            <person name="Storesund J.E."/>
            <person name="Kallscheuer N."/>
            <person name="Luecker S."/>
            <person name="Lage O.M."/>
            <person name="Pohl T."/>
            <person name="Merkel B.J."/>
            <person name="Hornburger P."/>
            <person name="Mueller R.-W."/>
            <person name="Bruemmer F."/>
            <person name="Labrenz M."/>
            <person name="Spormann A.M."/>
            <person name="Op Den Camp H."/>
            <person name="Overmann J."/>
            <person name="Amann R."/>
            <person name="Jetten M.S.M."/>
            <person name="Mascher T."/>
            <person name="Medema M.H."/>
            <person name="Devos D.P."/>
            <person name="Kaster A.-K."/>
            <person name="Ovreas L."/>
            <person name="Rohde M."/>
            <person name="Galperin M.Y."/>
            <person name="Jogler C."/>
        </authorList>
    </citation>
    <scope>NUCLEOTIDE SEQUENCE [LARGE SCALE GENOMIC DNA]</scope>
    <source>
        <strain evidence="1 2">LF1</strain>
    </source>
</reference>
<dbReference type="SUPFAM" id="SSF81301">
    <property type="entry name" value="Nucleotidyltransferase"/>
    <property type="match status" value="1"/>
</dbReference>
<gene>
    <name evidence="1" type="ORF">LF1_28910</name>
</gene>
<comment type="caution">
    <text evidence="1">The sequence shown here is derived from an EMBL/GenBank/DDBJ whole genome shotgun (WGS) entry which is preliminary data.</text>
</comment>
<name>A0A5B1CJA7_9BACT</name>
<evidence type="ECO:0000313" key="2">
    <source>
        <dbReference type="Proteomes" id="UP000322699"/>
    </source>
</evidence>
<dbReference type="AlphaFoldDB" id="A0A5B1CJA7"/>
<accession>A0A5B1CJA7</accession>
<dbReference type="InterPro" id="IPR043519">
    <property type="entry name" value="NT_sf"/>
</dbReference>
<dbReference type="OrthoDB" id="5519456at2"/>
<dbReference type="RefSeq" id="WP_068263852.1">
    <property type="nucleotide sequence ID" value="NZ_LWSK01000052.1"/>
</dbReference>
<evidence type="ECO:0008006" key="3">
    <source>
        <dbReference type="Google" id="ProtNLM"/>
    </source>
</evidence>
<dbReference type="Gene3D" id="3.30.460.40">
    <property type="match status" value="1"/>
</dbReference>
<keyword evidence="2" id="KW-1185">Reference proteome</keyword>
<dbReference type="EMBL" id="VRLW01000001">
    <property type="protein sequence ID" value="KAA1260351.1"/>
    <property type="molecule type" value="Genomic_DNA"/>
</dbReference>